<keyword evidence="1" id="KW-0175">Coiled coil</keyword>
<dbReference type="PANTHER" id="PTHR35046">
    <property type="entry name" value="ZINC KNUCKLE (CCHC-TYPE) FAMILY PROTEIN"/>
    <property type="match status" value="1"/>
</dbReference>
<gene>
    <name evidence="3" type="ORF">Tci_032029</name>
</gene>
<dbReference type="Pfam" id="PF24626">
    <property type="entry name" value="SH3_Tf2-1"/>
    <property type="match status" value="1"/>
</dbReference>
<feature type="domain" description="Integrase catalytic" evidence="2">
    <location>
        <begin position="1"/>
        <end position="130"/>
    </location>
</feature>
<dbReference type="InterPro" id="IPR036397">
    <property type="entry name" value="RNaseH_sf"/>
</dbReference>
<proteinExistence type="predicted"/>
<accession>A0A6L2LE30</accession>
<dbReference type="Gene3D" id="3.30.420.10">
    <property type="entry name" value="Ribonuclease H-like superfamily/Ribonuclease H"/>
    <property type="match status" value="1"/>
</dbReference>
<dbReference type="SUPFAM" id="SSF53098">
    <property type="entry name" value="Ribonuclease H-like"/>
    <property type="match status" value="1"/>
</dbReference>
<name>A0A6L2LE30_TANCI</name>
<evidence type="ECO:0000313" key="3">
    <source>
        <dbReference type="EMBL" id="GEU60051.1"/>
    </source>
</evidence>
<dbReference type="InterPro" id="IPR012337">
    <property type="entry name" value="RNaseH-like_sf"/>
</dbReference>
<feature type="coiled-coil region" evidence="1">
    <location>
        <begin position="154"/>
        <end position="181"/>
    </location>
</feature>
<dbReference type="EMBL" id="BKCJ010004274">
    <property type="protein sequence ID" value="GEU60051.1"/>
    <property type="molecule type" value="Genomic_DNA"/>
</dbReference>
<dbReference type="InterPro" id="IPR056924">
    <property type="entry name" value="SH3_Tf2-1"/>
</dbReference>
<dbReference type="PROSITE" id="PS50994">
    <property type="entry name" value="INTEGRASE"/>
    <property type="match status" value="1"/>
</dbReference>
<organism evidence="3">
    <name type="scientific">Tanacetum cinerariifolium</name>
    <name type="common">Dalmatian daisy</name>
    <name type="synonym">Chrysanthemum cinerariifolium</name>
    <dbReference type="NCBI Taxonomy" id="118510"/>
    <lineage>
        <taxon>Eukaryota</taxon>
        <taxon>Viridiplantae</taxon>
        <taxon>Streptophyta</taxon>
        <taxon>Embryophyta</taxon>
        <taxon>Tracheophyta</taxon>
        <taxon>Spermatophyta</taxon>
        <taxon>Magnoliopsida</taxon>
        <taxon>eudicotyledons</taxon>
        <taxon>Gunneridae</taxon>
        <taxon>Pentapetalae</taxon>
        <taxon>asterids</taxon>
        <taxon>campanulids</taxon>
        <taxon>Asterales</taxon>
        <taxon>Asteraceae</taxon>
        <taxon>Asteroideae</taxon>
        <taxon>Anthemideae</taxon>
        <taxon>Anthemidinae</taxon>
        <taxon>Tanacetum</taxon>
    </lineage>
</organism>
<evidence type="ECO:0000259" key="2">
    <source>
        <dbReference type="PROSITE" id="PS50994"/>
    </source>
</evidence>
<dbReference type="AlphaFoldDB" id="A0A6L2LE30"/>
<protein>
    <recommendedName>
        <fullName evidence="2">Integrase catalytic domain-containing protein</fullName>
    </recommendedName>
</protein>
<dbReference type="InterPro" id="IPR001584">
    <property type="entry name" value="Integrase_cat-core"/>
</dbReference>
<sequence>MVVVNRFSKMAHFIPCSKTMDATNAADMYFKEVVRFHGVPKTITSERDPKFIRHFWRKMGTKLQFSFAYHPQTDGQTEAVNRSLRNLLRCLVGENIRKWDLMLPQPEFAYNRSCSQTTGKSPFEIVYGCNPSNPLDLVPLPITSKYRNDADVRAEKIKELHEQVKGKIEKQNQKYAKQANKHKKLLTFKVGDLVWIHMSKERFPPGRNAKLKQRGDGPFRIVQCDLVWIHMSKERFPPGRNAKLKQRGDGPFRIVHCMGDNAYKVELPGHYGVSATFNVKDLSPFHGENELNSRTSFFHQGGNDTVSLENRYQGFENSSGPSEIKLGRFGLLNTCY</sequence>
<dbReference type="GO" id="GO:0015074">
    <property type="term" value="P:DNA integration"/>
    <property type="evidence" value="ECO:0007669"/>
    <property type="project" value="InterPro"/>
</dbReference>
<reference evidence="3" key="1">
    <citation type="journal article" date="2019" name="Sci. Rep.">
        <title>Draft genome of Tanacetum cinerariifolium, the natural source of mosquito coil.</title>
        <authorList>
            <person name="Yamashiro T."/>
            <person name="Shiraishi A."/>
            <person name="Satake H."/>
            <person name="Nakayama K."/>
        </authorList>
    </citation>
    <scope>NUCLEOTIDE SEQUENCE</scope>
</reference>
<dbReference type="GO" id="GO:0003676">
    <property type="term" value="F:nucleic acid binding"/>
    <property type="evidence" value="ECO:0007669"/>
    <property type="project" value="InterPro"/>
</dbReference>
<evidence type="ECO:0000256" key="1">
    <source>
        <dbReference type="SAM" id="Coils"/>
    </source>
</evidence>
<comment type="caution">
    <text evidence="3">The sequence shown here is derived from an EMBL/GenBank/DDBJ whole genome shotgun (WGS) entry which is preliminary data.</text>
</comment>
<dbReference type="PANTHER" id="PTHR35046:SF26">
    <property type="entry name" value="RNA-DIRECTED DNA POLYMERASE"/>
    <property type="match status" value="1"/>
</dbReference>